<comment type="subcellular location">
    <subcellularLocation>
        <location evidence="1 7">Cell membrane</location>
        <topology evidence="1 7">Multi-pass membrane protein</topology>
    </subcellularLocation>
</comment>
<evidence type="ECO:0000256" key="3">
    <source>
        <dbReference type="ARBA" id="ARBA00022475"/>
    </source>
</evidence>
<evidence type="ECO:0000256" key="6">
    <source>
        <dbReference type="ARBA" id="ARBA00023136"/>
    </source>
</evidence>
<keyword evidence="5 7" id="KW-1133">Transmembrane helix</keyword>
<feature type="transmembrane region" description="Helical" evidence="7">
    <location>
        <begin position="285"/>
        <end position="311"/>
    </location>
</feature>
<feature type="transmembrane region" description="Helical" evidence="7">
    <location>
        <begin position="103"/>
        <end position="126"/>
    </location>
</feature>
<dbReference type="PATRIC" id="fig|1227490.4.peg.646"/>
<protein>
    <submittedName>
        <fullName evidence="9">Oligopeptide ABC transporter permease</fullName>
    </submittedName>
</protein>
<accession>M0BS93</accession>
<dbReference type="PANTHER" id="PTHR43163">
    <property type="entry name" value="DIPEPTIDE TRANSPORT SYSTEM PERMEASE PROTEIN DPPB-RELATED"/>
    <property type="match status" value="1"/>
</dbReference>
<dbReference type="OrthoDB" id="44105at2157"/>
<dbReference type="InterPro" id="IPR035906">
    <property type="entry name" value="MetI-like_sf"/>
</dbReference>
<reference evidence="9 10" key="1">
    <citation type="journal article" date="2014" name="PLoS Genet.">
        <title>Phylogenetically driven sequencing of extremely halophilic archaea reveals strategies for static and dynamic osmo-response.</title>
        <authorList>
            <person name="Becker E.A."/>
            <person name="Seitzer P.M."/>
            <person name="Tritt A."/>
            <person name="Larsen D."/>
            <person name="Krusor M."/>
            <person name="Yao A.I."/>
            <person name="Wu D."/>
            <person name="Madern D."/>
            <person name="Eisen J.A."/>
            <person name="Darling A.E."/>
            <person name="Facciotti M.T."/>
        </authorList>
    </citation>
    <scope>NUCLEOTIDE SEQUENCE [LARGE SCALE GENOMIC DNA]</scope>
    <source>
        <strain evidence="9 10">JCM 14624</strain>
    </source>
</reference>
<sequence>MSLRRFIVKRLLAIIPILFGVSIITFGLVHLTPGDPVQQILALNPRAGPTEKQQLREQFGLAAPIWEQYLNWMKGVFTGDFGEVYRSRRAVSEVIYSRLPETLLLGLFGWVFGLVIAIPTGIYAAVHKDQLGDTVSRFVALSGISIPNFWLGLMLILIGSLTLGWWPVTAPKRAPLLSFDMLWYLILPGLTIGTAAASSIMRVMRTSMAEEMNKEYVTAARAKGLPERTVVLKHVLRNSLISVVTLAATLTASIVAGSVIIEQVFAWPGLGQTFIQAIRNAEYNLIMAITLFTGVFIILANLVADILYAALDPRIRYD</sequence>
<evidence type="ECO:0000313" key="10">
    <source>
        <dbReference type="Proteomes" id="UP000011560"/>
    </source>
</evidence>
<dbReference type="InterPro" id="IPR000515">
    <property type="entry name" value="MetI-like"/>
</dbReference>
<dbReference type="CDD" id="cd06261">
    <property type="entry name" value="TM_PBP2"/>
    <property type="match status" value="1"/>
</dbReference>
<dbReference type="RefSeq" id="WP_007697674.1">
    <property type="nucleotide sequence ID" value="NZ_AOIQ01000006.1"/>
</dbReference>
<organism evidence="9 10">
    <name type="scientific">Halovivax asiaticus JCM 14624</name>
    <dbReference type="NCBI Taxonomy" id="1227490"/>
    <lineage>
        <taxon>Archaea</taxon>
        <taxon>Methanobacteriati</taxon>
        <taxon>Methanobacteriota</taxon>
        <taxon>Stenosarchaea group</taxon>
        <taxon>Halobacteria</taxon>
        <taxon>Halobacteriales</taxon>
        <taxon>Natrialbaceae</taxon>
        <taxon>Halovivax</taxon>
    </lineage>
</organism>
<dbReference type="SUPFAM" id="SSF161098">
    <property type="entry name" value="MetI-like"/>
    <property type="match status" value="1"/>
</dbReference>
<dbReference type="Pfam" id="PF19300">
    <property type="entry name" value="BPD_transp_1_N"/>
    <property type="match status" value="1"/>
</dbReference>
<evidence type="ECO:0000256" key="4">
    <source>
        <dbReference type="ARBA" id="ARBA00022692"/>
    </source>
</evidence>
<evidence type="ECO:0000256" key="1">
    <source>
        <dbReference type="ARBA" id="ARBA00004651"/>
    </source>
</evidence>
<proteinExistence type="inferred from homology"/>
<dbReference type="InterPro" id="IPR045621">
    <property type="entry name" value="BPD_transp_1_N"/>
</dbReference>
<keyword evidence="4 7" id="KW-0812">Transmembrane</keyword>
<dbReference type="AlphaFoldDB" id="M0BS93"/>
<evidence type="ECO:0000256" key="5">
    <source>
        <dbReference type="ARBA" id="ARBA00022989"/>
    </source>
</evidence>
<dbReference type="Gene3D" id="1.10.3720.10">
    <property type="entry name" value="MetI-like"/>
    <property type="match status" value="1"/>
</dbReference>
<dbReference type="Pfam" id="PF00528">
    <property type="entry name" value="BPD_transp_1"/>
    <property type="match status" value="1"/>
</dbReference>
<dbReference type="GO" id="GO:0005886">
    <property type="term" value="C:plasma membrane"/>
    <property type="evidence" value="ECO:0007669"/>
    <property type="project" value="UniProtKB-SubCell"/>
</dbReference>
<evidence type="ECO:0000313" key="9">
    <source>
        <dbReference type="EMBL" id="ELZ13815.1"/>
    </source>
</evidence>
<name>M0BS93_9EURY</name>
<gene>
    <name evidence="9" type="ORF">C479_03181</name>
</gene>
<feature type="domain" description="ABC transmembrane type-1" evidence="8">
    <location>
        <begin position="99"/>
        <end position="304"/>
    </location>
</feature>
<keyword evidence="2 7" id="KW-0813">Transport</keyword>
<evidence type="ECO:0000256" key="2">
    <source>
        <dbReference type="ARBA" id="ARBA00022448"/>
    </source>
</evidence>
<keyword evidence="6 7" id="KW-0472">Membrane</keyword>
<keyword evidence="10" id="KW-1185">Reference proteome</keyword>
<dbReference type="STRING" id="1227490.C479_03181"/>
<dbReference type="Proteomes" id="UP000011560">
    <property type="component" value="Unassembled WGS sequence"/>
</dbReference>
<comment type="caution">
    <text evidence="9">The sequence shown here is derived from an EMBL/GenBank/DDBJ whole genome shotgun (WGS) entry which is preliminary data.</text>
</comment>
<keyword evidence="3" id="KW-1003">Cell membrane</keyword>
<feature type="transmembrane region" description="Helical" evidence="7">
    <location>
        <begin position="181"/>
        <end position="204"/>
    </location>
</feature>
<comment type="similarity">
    <text evidence="7">Belongs to the binding-protein-dependent transport system permease family.</text>
</comment>
<dbReference type="EMBL" id="AOIQ01000006">
    <property type="protein sequence ID" value="ELZ13815.1"/>
    <property type="molecule type" value="Genomic_DNA"/>
</dbReference>
<evidence type="ECO:0000256" key="7">
    <source>
        <dbReference type="RuleBase" id="RU363032"/>
    </source>
</evidence>
<dbReference type="PROSITE" id="PS50928">
    <property type="entry name" value="ABC_TM1"/>
    <property type="match status" value="1"/>
</dbReference>
<feature type="transmembrane region" description="Helical" evidence="7">
    <location>
        <begin position="240"/>
        <end position="265"/>
    </location>
</feature>
<evidence type="ECO:0000259" key="8">
    <source>
        <dbReference type="PROSITE" id="PS50928"/>
    </source>
</evidence>
<feature type="transmembrane region" description="Helical" evidence="7">
    <location>
        <begin position="12"/>
        <end position="31"/>
    </location>
</feature>
<feature type="transmembrane region" description="Helical" evidence="7">
    <location>
        <begin position="138"/>
        <end position="161"/>
    </location>
</feature>
<dbReference type="GO" id="GO:0055085">
    <property type="term" value="P:transmembrane transport"/>
    <property type="evidence" value="ECO:0007669"/>
    <property type="project" value="InterPro"/>
</dbReference>
<dbReference type="PANTHER" id="PTHR43163:SF2">
    <property type="entry name" value="ABC TRANSPORTER PERMEASE PROTEIN"/>
    <property type="match status" value="1"/>
</dbReference>